<feature type="transmembrane region" description="Helical" evidence="1">
    <location>
        <begin position="39"/>
        <end position="59"/>
    </location>
</feature>
<feature type="transmembrane region" description="Helical" evidence="1">
    <location>
        <begin position="7"/>
        <end position="27"/>
    </location>
</feature>
<dbReference type="Proteomes" id="UP000824049">
    <property type="component" value="Unassembled WGS sequence"/>
</dbReference>
<evidence type="ECO:0000256" key="1">
    <source>
        <dbReference type="SAM" id="Phobius"/>
    </source>
</evidence>
<keyword evidence="1" id="KW-0812">Transmembrane</keyword>
<evidence type="ECO:0000313" key="3">
    <source>
        <dbReference type="Proteomes" id="UP000824049"/>
    </source>
</evidence>
<reference evidence="2" key="1">
    <citation type="journal article" date="2021" name="PeerJ">
        <title>Extensive microbial diversity within the chicken gut microbiome revealed by metagenomics and culture.</title>
        <authorList>
            <person name="Gilroy R."/>
            <person name="Ravi A."/>
            <person name="Getino M."/>
            <person name="Pursley I."/>
            <person name="Horton D.L."/>
            <person name="Alikhan N.F."/>
            <person name="Baker D."/>
            <person name="Gharbi K."/>
            <person name="Hall N."/>
            <person name="Watson M."/>
            <person name="Adriaenssens E.M."/>
            <person name="Foster-Nyarko E."/>
            <person name="Jarju S."/>
            <person name="Secka A."/>
            <person name="Antonio M."/>
            <person name="Oren A."/>
            <person name="Chaudhuri R.R."/>
            <person name="La Ragione R."/>
            <person name="Hildebrand F."/>
            <person name="Pallen M.J."/>
        </authorList>
    </citation>
    <scope>NUCLEOTIDE SEQUENCE</scope>
    <source>
        <strain evidence="2">CHK179-28034</strain>
    </source>
</reference>
<sequence length="67" mass="7683">MKWIDYIALTLTIIGAVVWGLIGLFQFNLVSALFGDSSFFTRLIYDLVGISGIYMLTMYGRIRQNRE</sequence>
<accession>A0A9D2EMT2</accession>
<dbReference type="PANTHER" id="PTHR37304">
    <property type="entry name" value="MEMBRANE PROTEIN-RELATED"/>
    <property type="match status" value="1"/>
</dbReference>
<dbReference type="InterPro" id="IPR007211">
    <property type="entry name" value="DUF378"/>
</dbReference>
<comment type="caution">
    <text evidence="2">The sequence shown here is derived from an EMBL/GenBank/DDBJ whole genome shotgun (WGS) entry which is preliminary data.</text>
</comment>
<dbReference type="EMBL" id="DXBR01000089">
    <property type="protein sequence ID" value="HIZ40216.1"/>
    <property type="molecule type" value="Genomic_DNA"/>
</dbReference>
<organism evidence="2 3">
    <name type="scientific">Candidatus Anaerobutyricum stercoris</name>
    <dbReference type="NCBI Taxonomy" id="2838457"/>
    <lineage>
        <taxon>Bacteria</taxon>
        <taxon>Bacillati</taxon>
        <taxon>Bacillota</taxon>
        <taxon>Clostridia</taxon>
        <taxon>Lachnospirales</taxon>
        <taxon>Lachnospiraceae</taxon>
        <taxon>Anaerobutyricum</taxon>
    </lineage>
</organism>
<reference evidence="2" key="2">
    <citation type="submission" date="2021-04" db="EMBL/GenBank/DDBJ databases">
        <authorList>
            <person name="Gilroy R."/>
        </authorList>
    </citation>
    <scope>NUCLEOTIDE SEQUENCE</scope>
    <source>
        <strain evidence="2">CHK179-28034</strain>
    </source>
</reference>
<gene>
    <name evidence="2" type="ORF">H9968_09930</name>
</gene>
<protein>
    <submittedName>
        <fullName evidence="2">DUF378 domain-containing protein</fullName>
    </submittedName>
</protein>
<name>A0A9D2EMT2_9FIRM</name>
<proteinExistence type="predicted"/>
<dbReference type="AlphaFoldDB" id="A0A9D2EMT2"/>
<keyword evidence="1" id="KW-0472">Membrane</keyword>
<keyword evidence="1" id="KW-1133">Transmembrane helix</keyword>
<dbReference type="PANTHER" id="PTHR37304:SF1">
    <property type="entry name" value="MEMBRANE PROTEIN"/>
    <property type="match status" value="1"/>
</dbReference>
<evidence type="ECO:0000313" key="2">
    <source>
        <dbReference type="EMBL" id="HIZ40216.1"/>
    </source>
</evidence>
<dbReference type="Pfam" id="PF04070">
    <property type="entry name" value="DUF378"/>
    <property type="match status" value="1"/>
</dbReference>